<comment type="subunit">
    <text evidence="4">Homotrimer.</text>
</comment>
<dbReference type="AlphaFoldDB" id="A0A0R2MLJ3"/>
<dbReference type="PANTHER" id="PTHR21098:SF0">
    <property type="entry name" value="RIBOFLAVIN SYNTHASE"/>
    <property type="match status" value="1"/>
</dbReference>
<feature type="domain" description="Lumazine-binding" evidence="12">
    <location>
        <begin position="1"/>
        <end position="97"/>
    </location>
</feature>
<dbReference type="NCBIfam" id="TIGR00187">
    <property type="entry name" value="ribE"/>
    <property type="match status" value="1"/>
</dbReference>
<evidence type="ECO:0000256" key="4">
    <source>
        <dbReference type="ARBA" id="ARBA00011233"/>
    </source>
</evidence>
<dbReference type="NCBIfam" id="NF006767">
    <property type="entry name" value="PRK09289.1"/>
    <property type="match status" value="1"/>
</dbReference>
<reference evidence="13 14" key="1">
    <citation type="journal article" date="2015" name="Genome Announc.">
        <title>Expanding the biotechnology potential of lactobacilli through comparative genomics of 213 strains and associated genera.</title>
        <authorList>
            <person name="Sun Z."/>
            <person name="Harris H.M."/>
            <person name="McCann A."/>
            <person name="Guo C."/>
            <person name="Argimon S."/>
            <person name="Zhang W."/>
            <person name="Yang X."/>
            <person name="Jeffery I.B."/>
            <person name="Cooney J.C."/>
            <person name="Kagawa T.F."/>
            <person name="Liu W."/>
            <person name="Song Y."/>
            <person name="Salvetti E."/>
            <person name="Wrobel A."/>
            <person name="Rasinkangas P."/>
            <person name="Parkhill J."/>
            <person name="Rea M.C."/>
            <person name="O'Sullivan O."/>
            <person name="Ritari J."/>
            <person name="Douillard F.P."/>
            <person name="Paul Ross R."/>
            <person name="Yang R."/>
            <person name="Briner A.E."/>
            <person name="Felis G.E."/>
            <person name="de Vos W.M."/>
            <person name="Barrangou R."/>
            <person name="Klaenhammer T.R."/>
            <person name="Caufield P.W."/>
            <person name="Cui Y."/>
            <person name="Zhang H."/>
            <person name="O'Toole P.W."/>
        </authorList>
    </citation>
    <scope>NUCLEOTIDE SEQUENCE [LARGE SCALE GENOMIC DNA]</scope>
    <source>
        <strain evidence="13 14">LMG 26013</strain>
    </source>
</reference>
<evidence type="ECO:0000313" key="14">
    <source>
        <dbReference type="Proteomes" id="UP000051783"/>
    </source>
</evidence>
<keyword evidence="7" id="KW-0686">Riboflavin biosynthesis</keyword>
<dbReference type="PATRIC" id="fig|942150.3.peg.2384"/>
<dbReference type="InterPro" id="IPR023366">
    <property type="entry name" value="ATP_synth_asu-like_sf"/>
</dbReference>
<evidence type="ECO:0000256" key="1">
    <source>
        <dbReference type="ARBA" id="ARBA00000968"/>
    </source>
</evidence>
<dbReference type="STRING" id="942150.IV64_GL002280"/>
<keyword evidence="14" id="KW-1185">Reference proteome</keyword>
<feature type="repeat" description="Lumazine-binding" evidence="11">
    <location>
        <begin position="98"/>
        <end position="194"/>
    </location>
</feature>
<comment type="caution">
    <text evidence="13">The sequence shown here is derived from an EMBL/GenBank/DDBJ whole genome shotgun (WGS) entry which is preliminary data.</text>
</comment>
<evidence type="ECO:0000313" key="13">
    <source>
        <dbReference type="EMBL" id="KRO11642.1"/>
    </source>
</evidence>
<dbReference type="Gene3D" id="2.40.30.20">
    <property type="match status" value="2"/>
</dbReference>
<feature type="repeat" description="Lumazine-binding" evidence="11">
    <location>
        <begin position="1"/>
        <end position="97"/>
    </location>
</feature>
<dbReference type="PROSITE" id="PS51177">
    <property type="entry name" value="LUMAZINE_BIND"/>
    <property type="match status" value="2"/>
</dbReference>
<dbReference type="PANTHER" id="PTHR21098">
    <property type="entry name" value="RIBOFLAVIN SYNTHASE ALPHA CHAIN"/>
    <property type="match status" value="1"/>
</dbReference>
<feature type="domain" description="Lumazine-binding" evidence="12">
    <location>
        <begin position="98"/>
        <end position="194"/>
    </location>
</feature>
<name>A0A0R2MLJ3_9LACO</name>
<evidence type="ECO:0000256" key="11">
    <source>
        <dbReference type="PROSITE-ProRule" id="PRU00524"/>
    </source>
</evidence>
<dbReference type="GO" id="GO:0004746">
    <property type="term" value="F:riboflavin synthase activity"/>
    <property type="evidence" value="ECO:0007669"/>
    <property type="project" value="UniProtKB-UniRule"/>
</dbReference>
<comment type="catalytic activity">
    <reaction evidence="1">
        <text>2 6,7-dimethyl-8-(1-D-ribityl)lumazine + H(+) = 5-amino-6-(D-ribitylamino)uracil + riboflavin</text>
        <dbReference type="Rhea" id="RHEA:20772"/>
        <dbReference type="ChEBI" id="CHEBI:15378"/>
        <dbReference type="ChEBI" id="CHEBI:15934"/>
        <dbReference type="ChEBI" id="CHEBI:57986"/>
        <dbReference type="ChEBI" id="CHEBI:58201"/>
        <dbReference type="EC" id="2.5.1.9"/>
    </reaction>
</comment>
<dbReference type="SUPFAM" id="SSF63380">
    <property type="entry name" value="Riboflavin synthase domain-like"/>
    <property type="match status" value="2"/>
</dbReference>
<evidence type="ECO:0000256" key="8">
    <source>
        <dbReference type="ARBA" id="ARBA00022679"/>
    </source>
</evidence>
<evidence type="ECO:0000256" key="6">
    <source>
        <dbReference type="ARBA" id="ARBA00013950"/>
    </source>
</evidence>
<dbReference type="Pfam" id="PF00677">
    <property type="entry name" value="Lum_binding"/>
    <property type="match status" value="2"/>
</dbReference>
<dbReference type="EC" id="2.5.1.9" evidence="5 10"/>
<dbReference type="EMBL" id="JQCL01000054">
    <property type="protein sequence ID" value="KRO11642.1"/>
    <property type="molecule type" value="Genomic_DNA"/>
</dbReference>
<evidence type="ECO:0000256" key="2">
    <source>
        <dbReference type="ARBA" id="ARBA00002803"/>
    </source>
</evidence>
<dbReference type="FunFam" id="2.40.30.20:FF:000004">
    <property type="entry name" value="Riboflavin synthase, alpha subunit"/>
    <property type="match status" value="1"/>
</dbReference>
<proteinExistence type="predicted"/>
<dbReference type="OrthoDB" id="9788537at2"/>
<dbReference type="CDD" id="cd00402">
    <property type="entry name" value="Riboflavin_synthase_like"/>
    <property type="match status" value="1"/>
</dbReference>
<keyword evidence="9" id="KW-0677">Repeat</keyword>
<accession>A0A0R2MLJ3</accession>
<evidence type="ECO:0000259" key="12">
    <source>
        <dbReference type="PROSITE" id="PS51177"/>
    </source>
</evidence>
<protein>
    <recommendedName>
        <fullName evidence="6 10">Riboflavin synthase</fullName>
        <ecNumber evidence="5 10">2.5.1.9</ecNumber>
    </recommendedName>
</protein>
<dbReference type="GO" id="GO:0009231">
    <property type="term" value="P:riboflavin biosynthetic process"/>
    <property type="evidence" value="ECO:0007669"/>
    <property type="project" value="UniProtKB-KW"/>
</dbReference>
<evidence type="ECO:0000256" key="10">
    <source>
        <dbReference type="NCBIfam" id="TIGR00187"/>
    </source>
</evidence>
<evidence type="ECO:0000256" key="3">
    <source>
        <dbReference type="ARBA" id="ARBA00004887"/>
    </source>
</evidence>
<evidence type="ECO:0000256" key="9">
    <source>
        <dbReference type="ARBA" id="ARBA00022737"/>
    </source>
</evidence>
<dbReference type="RefSeq" id="WP_057706010.1">
    <property type="nucleotide sequence ID" value="NZ_JQCL01000054.1"/>
</dbReference>
<organism evidence="13 14">
    <name type="scientific">Lactiplantibacillus xiangfangensis</name>
    <dbReference type="NCBI Taxonomy" id="942150"/>
    <lineage>
        <taxon>Bacteria</taxon>
        <taxon>Bacillati</taxon>
        <taxon>Bacillota</taxon>
        <taxon>Bacilli</taxon>
        <taxon>Lactobacillales</taxon>
        <taxon>Lactobacillaceae</taxon>
        <taxon>Lactiplantibacillus</taxon>
    </lineage>
</organism>
<evidence type="ECO:0000256" key="5">
    <source>
        <dbReference type="ARBA" id="ARBA00012827"/>
    </source>
</evidence>
<keyword evidence="8" id="KW-0808">Transferase</keyword>
<dbReference type="InterPro" id="IPR001783">
    <property type="entry name" value="Lumazine-bd"/>
</dbReference>
<gene>
    <name evidence="13" type="ORF">IV64_GL002280</name>
</gene>
<evidence type="ECO:0000256" key="7">
    <source>
        <dbReference type="ARBA" id="ARBA00022619"/>
    </source>
</evidence>
<sequence length="199" mass="21462">MFTGIVQTQGRVKKVRRQGQSLDLTITAGTITTPDFKLGDSLAVNGACLTAVTIAAPDVVVNVMPESVRRTNLGELRPGQLVNLERALAASARLDGHFVLGHVDYQGQLVRRQVDQTSLRLFFQLPAAYQALVVEKGSVAVDGVSLTVVAVTSTTFEIDLIPHSQHSTTLGCLKIGDHVNVETDILGKYITKQVRSERG</sequence>
<dbReference type="FunFam" id="2.40.30.20:FF:000003">
    <property type="entry name" value="Riboflavin synthase, alpha subunit"/>
    <property type="match status" value="1"/>
</dbReference>
<comment type="pathway">
    <text evidence="3">Cofactor biosynthesis; riboflavin biosynthesis; riboflavin from 2-hydroxy-3-oxobutyl phosphate and 5-amino-6-(D-ribitylamino)uracil: step 2/2.</text>
</comment>
<dbReference type="PIRSF" id="PIRSF000498">
    <property type="entry name" value="Riboflavin_syn_A"/>
    <property type="match status" value="1"/>
</dbReference>
<dbReference type="InterPro" id="IPR026017">
    <property type="entry name" value="Lumazine-bd_dom"/>
</dbReference>
<comment type="function">
    <text evidence="2">Catalyzes the dismutation of two molecules of 6,7-dimethyl-8-ribityllumazine, resulting in the formation of riboflavin and 5-amino-6-(D-ribitylamino)uracil.</text>
</comment>
<dbReference type="InterPro" id="IPR017938">
    <property type="entry name" value="Riboflavin_synthase-like_b-brl"/>
</dbReference>
<dbReference type="Proteomes" id="UP000051783">
    <property type="component" value="Unassembled WGS sequence"/>
</dbReference>